<keyword evidence="1 3" id="KW-0378">Hydrolase</keyword>
<dbReference type="PANTHER" id="PTHR31297:SF13">
    <property type="entry name" value="PUTATIVE-RELATED"/>
    <property type="match status" value="1"/>
</dbReference>
<dbReference type="InterPro" id="IPR017853">
    <property type="entry name" value="GH"/>
</dbReference>
<keyword evidence="2 3" id="KW-0326">Glycosidase</keyword>
<comment type="similarity">
    <text evidence="3">Belongs to the glycosyl hydrolase 5 (cellulase A) family.</text>
</comment>
<evidence type="ECO:0000256" key="3">
    <source>
        <dbReference type="RuleBase" id="RU361153"/>
    </source>
</evidence>
<dbReference type="RefSeq" id="WP_201759173.1">
    <property type="nucleotide sequence ID" value="NZ_CP030840.1"/>
</dbReference>
<dbReference type="GO" id="GO:0009986">
    <property type="term" value="C:cell surface"/>
    <property type="evidence" value="ECO:0007669"/>
    <property type="project" value="TreeGrafter"/>
</dbReference>
<protein>
    <recommendedName>
        <fullName evidence="4">Glycoside hydrolase family 5 domain-containing protein</fullName>
    </recommendedName>
</protein>
<evidence type="ECO:0000313" key="6">
    <source>
        <dbReference type="Proteomes" id="UP000253606"/>
    </source>
</evidence>
<dbReference type="AlphaFoldDB" id="A0A2Z5FYG9"/>
<dbReference type="GO" id="GO:0009251">
    <property type="term" value="P:glucan catabolic process"/>
    <property type="evidence" value="ECO:0007669"/>
    <property type="project" value="TreeGrafter"/>
</dbReference>
<dbReference type="InterPro" id="IPR006311">
    <property type="entry name" value="TAT_signal"/>
</dbReference>
<keyword evidence="6" id="KW-1185">Reference proteome</keyword>
<dbReference type="PROSITE" id="PS51318">
    <property type="entry name" value="TAT"/>
    <property type="match status" value="1"/>
</dbReference>
<accession>A0A2Z5FYG9</accession>
<name>A0A2Z5FYG9_9BACT</name>
<feature type="domain" description="Glycoside hydrolase family 5" evidence="4">
    <location>
        <begin position="130"/>
        <end position="409"/>
    </location>
</feature>
<dbReference type="GO" id="GO:0008422">
    <property type="term" value="F:beta-glucosidase activity"/>
    <property type="evidence" value="ECO:0007669"/>
    <property type="project" value="TreeGrafter"/>
</dbReference>
<dbReference type="InterPro" id="IPR001547">
    <property type="entry name" value="Glyco_hydro_5"/>
</dbReference>
<sequence length="541" mass="61714">MKNDSIGRQPRREFLKLAALTGAAVFSTHGSAAETISPSDSQVSPIDHKEQKMSFLRVKGRDIVDSEGKKIRLRGTCPGGWMNMEDFINGHPGAEHTLRAQMAEMLGASKAHFFFDRMLDYFFNEDDVIFLRKAGVNVVRFPLNYRHFEDDMAPFKYKESGFARLDKVLDLCEKHDLYVILDLHSAQGWQNVHWHSDNASRISLLWRDASYQDRYVGLWKEFARRYANRSVIAGYDVLNEPCTNNEMGDYPWNVPPNYKPNWNVMNVVYRRLVTELRKIDSRHIIFLEGDSYASMFSGLEKPFDDNVAYSSHNYTVPGFGPGQYPGLIHPRTALGSGSEHWDFQKQEQFFLNAEGTKFTQQNNVPLWVGEFGSVFNGPADEAGDRLRSLDDQLSIFERNGAHWTTWNYKDIGVMGMLALNPESPYMERINDLLRKKRALGTDDWMRWLPATPVKDSTAQLAEQIRQVVDDPQINPLLNAKSMSQTLLCFYTGTLMQPMYASLFKGLSETELDNILSSFSAKQCVLNEGLVGVLSKYMAKPA</sequence>
<reference evidence="5 6" key="1">
    <citation type="journal article" date="2018" name="Front. Microbiol.">
        <title>Hydrolytic Capabilities as a Key to Environmental Success: Chitinolytic and Cellulolytic Acidobacteria From Acidic Sub-arctic Soils and Boreal Peatlands.</title>
        <authorList>
            <person name="Belova S.E."/>
            <person name="Ravin N.V."/>
            <person name="Pankratov T.A."/>
            <person name="Rakitin A.L."/>
            <person name="Ivanova A.A."/>
            <person name="Beletsky A.V."/>
            <person name="Mardanov A.V."/>
            <person name="Sinninghe Damste J.S."/>
            <person name="Dedysh S.N."/>
        </authorList>
    </citation>
    <scope>NUCLEOTIDE SEQUENCE [LARGE SCALE GENOMIC DNA]</scope>
    <source>
        <strain evidence="5 6">SBC82</strain>
    </source>
</reference>
<dbReference type="InterPro" id="IPR050386">
    <property type="entry name" value="Glycosyl_hydrolase_5"/>
</dbReference>
<organism evidence="5 6">
    <name type="scientific">Acidisarcina polymorpha</name>
    <dbReference type="NCBI Taxonomy" id="2211140"/>
    <lineage>
        <taxon>Bacteria</taxon>
        <taxon>Pseudomonadati</taxon>
        <taxon>Acidobacteriota</taxon>
        <taxon>Terriglobia</taxon>
        <taxon>Terriglobales</taxon>
        <taxon>Acidobacteriaceae</taxon>
        <taxon>Acidisarcina</taxon>
    </lineage>
</organism>
<dbReference type="GO" id="GO:0005576">
    <property type="term" value="C:extracellular region"/>
    <property type="evidence" value="ECO:0007669"/>
    <property type="project" value="TreeGrafter"/>
</dbReference>
<dbReference type="Gene3D" id="3.20.20.80">
    <property type="entry name" value="Glycosidases"/>
    <property type="match status" value="1"/>
</dbReference>
<evidence type="ECO:0000259" key="4">
    <source>
        <dbReference type="Pfam" id="PF00150"/>
    </source>
</evidence>
<evidence type="ECO:0000313" key="5">
    <source>
        <dbReference type="EMBL" id="AXC11919.1"/>
    </source>
</evidence>
<dbReference type="PANTHER" id="PTHR31297">
    <property type="entry name" value="GLUCAN ENDO-1,6-BETA-GLUCOSIDASE B"/>
    <property type="match status" value="1"/>
</dbReference>
<evidence type="ECO:0000256" key="1">
    <source>
        <dbReference type="ARBA" id="ARBA00022801"/>
    </source>
</evidence>
<dbReference type="SUPFAM" id="SSF51445">
    <property type="entry name" value="(Trans)glycosidases"/>
    <property type="match status" value="1"/>
</dbReference>
<evidence type="ECO:0000256" key="2">
    <source>
        <dbReference type="ARBA" id="ARBA00023295"/>
    </source>
</evidence>
<dbReference type="KEGG" id="abas:ACPOL_2603"/>
<dbReference type="Pfam" id="PF00150">
    <property type="entry name" value="Cellulase"/>
    <property type="match status" value="1"/>
</dbReference>
<gene>
    <name evidence="5" type="ORF">ACPOL_2603</name>
</gene>
<dbReference type="Proteomes" id="UP000253606">
    <property type="component" value="Chromosome"/>
</dbReference>
<proteinExistence type="inferred from homology"/>
<dbReference type="EMBL" id="CP030840">
    <property type="protein sequence ID" value="AXC11919.1"/>
    <property type="molecule type" value="Genomic_DNA"/>
</dbReference>